<dbReference type="PANTHER" id="PTHR31315">
    <property type="entry name" value="PROTEIN SIP5"/>
    <property type="match status" value="1"/>
</dbReference>
<comment type="caution">
    <text evidence="2">The sequence shown here is derived from an EMBL/GenBank/DDBJ whole genome shotgun (WGS) entry which is preliminary data.</text>
</comment>
<organism evidence="2 3">
    <name type="scientific">Mucor velutinosus</name>
    <dbReference type="NCBI Taxonomy" id="708070"/>
    <lineage>
        <taxon>Eukaryota</taxon>
        <taxon>Fungi</taxon>
        <taxon>Fungi incertae sedis</taxon>
        <taxon>Mucoromycota</taxon>
        <taxon>Mucoromycotina</taxon>
        <taxon>Mucoromycetes</taxon>
        <taxon>Mucorales</taxon>
        <taxon>Mucorineae</taxon>
        <taxon>Mucoraceae</taxon>
        <taxon>Mucor</taxon>
    </lineage>
</organism>
<protein>
    <recommendedName>
        <fullName evidence="4">RING-type domain-containing protein</fullName>
    </recommendedName>
</protein>
<evidence type="ECO:0000256" key="1">
    <source>
        <dbReference type="ARBA" id="ARBA00010402"/>
    </source>
</evidence>
<dbReference type="InterPro" id="IPR039301">
    <property type="entry name" value="Sip5/DA2"/>
</dbReference>
<dbReference type="GeneID" id="89950043"/>
<accession>A0AAN7HQI9</accession>
<dbReference type="PANTHER" id="PTHR31315:SF1">
    <property type="entry name" value="PROTEIN SIP5"/>
    <property type="match status" value="1"/>
</dbReference>
<dbReference type="AlphaFoldDB" id="A0AAN7HQI9"/>
<keyword evidence="3" id="KW-1185">Reference proteome</keyword>
<reference evidence="2 3" key="1">
    <citation type="submission" date="2022-11" db="EMBL/GenBank/DDBJ databases">
        <title>Mucor velutinosus strain NIH1002 WGS.</title>
        <authorList>
            <person name="Subramanian P."/>
            <person name="Mullikin J.C."/>
            <person name="Segre J.A."/>
            <person name="Zelazny A.M."/>
        </authorList>
    </citation>
    <scope>NUCLEOTIDE SEQUENCE [LARGE SCALE GENOMIC DNA]</scope>
    <source>
        <strain evidence="2 3">NIH1002</strain>
    </source>
</reference>
<evidence type="ECO:0008006" key="4">
    <source>
        <dbReference type="Google" id="ProtNLM"/>
    </source>
</evidence>
<evidence type="ECO:0000313" key="3">
    <source>
        <dbReference type="Proteomes" id="UP001304243"/>
    </source>
</evidence>
<sequence>MGVASSKFQRKSKLQVIDFGSITPLGLYEKNNDDYDLQVVRELILSKKLSPFYKGLSDPLTQDCNAITEKLAAISTSKRPSLYKKPKSRGQDYQMYLSKNEKRLYSILYNDSIECPICFLYYPANINFTRCCDQPICTECFVQIKKRPADASASTSVARESGIVCPYCMTNIFGVIYHCPPSSPKIHLEKAYKIRSTTSGLSQHQQSKRKSIESDHPNVVLIDHVRLKPSDAASSKSDMRAGSLHFWFQSSRPSNVTSLERYLSTIRLEDMSIQDIMAMESMRQSLLDIENNNHSHRLYQSYIF</sequence>
<proteinExistence type="inferred from homology"/>
<dbReference type="GO" id="GO:0005737">
    <property type="term" value="C:cytoplasm"/>
    <property type="evidence" value="ECO:0007669"/>
    <property type="project" value="TreeGrafter"/>
</dbReference>
<name>A0AAN7HQI9_9FUNG</name>
<dbReference type="Proteomes" id="UP001304243">
    <property type="component" value="Unassembled WGS sequence"/>
</dbReference>
<evidence type="ECO:0000313" key="2">
    <source>
        <dbReference type="EMBL" id="KAK4510185.1"/>
    </source>
</evidence>
<dbReference type="EMBL" id="JASEJX010000034">
    <property type="protein sequence ID" value="KAK4510185.1"/>
    <property type="molecule type" value="Genomic_DNA"/>
</dbReference>
<comment type="similarity">
    <text evidence="1">Belongs to the SIP5 family.</text>
</comment>
<gene>
    <name evidence="2" type="ORF">ATC70_006357</name>
</gene>
<dbReference type="RefSeq" id="XP_064676851.1">
    <property type="nucleotide sequence ID" value="XM_064825633.1"/>
</dbReference>